<dbReference type="GO" id="GO:0016755">
    <property type="term" value="F:aminoacyltransferase activity"/>
    <property type="evidence" value="ECO:0007669"/>
    <property type="project" value="InterPro"/>
</dbReference>
<dbReference type="PANTHER" id="PTHR36174">
    <property type="entry name" value="LIPID II:GLYCINE GLYCYLTRANSFERASE"/>
    <property type="match status" value="1"/>
</dbReference>
<keyword evidence="4" id="KW-0573">Peptidoglycan synthesis</keyword>
<dbReference type="EMBL" id="VSSQ01000064">
    <property type="protein sequence ID" value="MPL72217.1"/>
    <property type="molecule type" value="Genomic_DNA"/>
</dbReference>
<sequence length="367" mass="42438">MNLLKVIPKDTGAIIPTRILQQTAFWAKFKNNTGWNPAPFDIFESDPVRPGYWIHQGDILILFRELQSGGVIAYAPYGPEMVPEQERQGAWLEELSEAIRDYLPEACFAIRFDLSWPSPWNEQHGATQQWYELPDTPIQEMRMNFGTRNWNLRKSPSNILPSNTVILPLEKDPAVMLGKMKPKTRYNIRLSQRKKISVRLSGEQDLDKWFYLYNQTVKRNRIAGEQKDYFQQVLLTDARDTISPAVIKLLLAETNGTPLAGMFLALSQSRATYLYGASASHHREMMAPYLLQWNAIQYAQQMGCTEYDLFGISSNPDPSNPMYGLYRFKTGFGGKVRHRLGCWDYPFRHDAYEHFRMIEILSPGFHQ</sequence>
<evidence type="ECO:0000256" key="1">
    <source>
        <dbReference type="ARBA" id="ARBA00009943"/>
    </source>
</evidence>
<dbReference type="GO" id="GO:0071555">
    <property type="term" value="P:cell wall organization"/>
    <property type="evidence" value="ECO:0007669"/>
    <property type="project" value="UniProtKB-KW"/>
</dbReference>
<comment type="caution">
    <text evidence="7">The sequence shown here is derived from an EMBL/GenBank/DDBJ whole genome shotgun (WGS) entry which is preliminary data.</text>
</comment>
<keyword evidence="3" id="KW-0133">Cell shape</keyword>
<dbReference type="AlphaFoldDB" id="A0A644U0H4"/>
<keyword evidence="5 7" id="KW-0012">Acyltransferase</keyword>
<accession>A0A644U0H4</accession>
<dbReference type="PROSITE" id="PS51191">
    <property type="entry name" value="FEMABX"/>
    <property type="match status" value="1"/>
</dbReference>
<evidence type="ECO:0000256" key="4">
    <source>
        <dbReference type="ARBA" id="ARBA00022984"/>
    </source>
</evidence>
<dbReference type="InterPro" id="IPR050644">
    <property type="entry name" value="PG_Glycine_Bridge_Synth"/>
</dbReference>
<proteinExistence type="inferred from homology"/>
<dbReference type="SUPFAM" id="SSF55729">
    <property type="entry name" value="Acyl-CoA N-acyltransferases (Nat)"/>
    <property type="match status" value="2"/>
</dbReference>
<keyword evidence="2 7" id="KW-0808">Transferase</keyword>
<name>A0A644U0H4_9ZZZZ</name>
<dbReference type="Gene3D" id="3.40.630.30">
    <property type="match status" value="2"/>
</dbReference>
<dbReference type="PANTHER" id="PTHR36174:SF1">
    <property type="entry name" value="LIPID II:GLYCINE GLYCYLTRANSFERASE"/>
    <property type="match status" value="1"/>
</dbReference>
<keyword evidence="6" id="KW-0961">Cell wall biogenesis/degradation</keyword>
<evidence type="ECO:0000256" key="2">
    <source>
        <dbReference type="ARBA" id="ARBA00022679"/>
    </source>
</evidence>
<dbReference type="EC" id="2.3.2.16" evidence="7"/>
<dbReference type="InterPro" id="IPR016181">
    <property type="entry name" value="Acyl_CoA_acyltransferase"/>
</dbReference>
<dbReference type="GO" id="GO:0009252">
    <property type="term" value="P:peptidoglycan biosynthetic process"/>
    <property type="evidence" value="ECO:0007669"/>
    <property type="project" value="UniProtKB-KW"/>
</dbReference>
<evidence type="ECO:0000256" key="3">
    <source>
        <dbReference type="ARBA" id="ARBA00022960"/>
    </source>
</evidence>
<evidence type="ECO:0000256" key="6">
    <source>
        <dbReference type="ARBA" id="ARBA00023316"/>
    </source>
</evidence>
<reference evidence="7" key="1">
    <citation type="submission" date="2019-08" db="EMBL/GenBank/DDBJ databases">
        <authorList>
            <person name="Kucharzyk K."/>
            <person name="Murdoch R.W."/>
            <person name="Higgins S."/>
            <person name="Loffler F."/>
        </authorList>
    </citation>
    <scope>NUCLEOTIDE SEQUENCE</scope>
</reference>
<dbReference type="InterPro" id="IPR003447">
    <property type="entry name" value="FEMABX"/>
</dbReference>
<protein>
    <submittedName>
        <fullName evidence="7">Lipid II:glycine glycyltransferase</fullName>
        <ecNumber evidence="7">2.3.2.16</ecNumber>
    </submittedName>
</protein>
<evidence type="ECO:0000313" key="7">
    <source>
        <dbReference type="EMBL" id="MPL72217.1"/>
    </source>
</evidence>
<dbReference type="GO" id="GO:0008360">
    <property type="term" value="P:regulation of cell shape"/>
    <property type="evidence" value="ECO:0007669"/>
    <property type="project" value="UniProtKB-KW"/>
</dbReference>
<dbReference type="Pfam" id="PF02388">
    <property type="entry name" value="FemAB"/>
    <property type="match status" value="2"/>
</dbReference>
<organism evidence="7">
    <name type="scientific">bioreactor metagenome</name>
    <dbReference type="NCBI Taxonomy" id="1076179"/>
    <lineage>
        <taxon>unclassified sequences</taxon>
        <taxon>metagenomes</taxon>
        <taxon>ecological metagenomes</taxon>
    </lineage>
</organism>
<gene>
    <name evidence="7" type="primary">femX_3</name>
    <name evidence="7" type="ORF">SDC9_17998</name>
</gene>
<comment type="similarity">
    <text evidence="1">Belongs to the FemABX family.</text>
</comment>
<evidence type="ECO:0000256" key="5">
    <source>
        <dbReference type="ARBA" id="ARBA00023315"/>
    </source>
</evidence>